<proteinExistence type="inferred from homology"/>
<evidence type="ECO:0000256" key="4">
    <source>
        <dbReference type="ARBA" id="ARBA00022692"/>
    </source>
</evidence>
<feature type="domain" description="Cation efflux protein transmembrane" evidence="10">
    <location>
        <begin position="61"/>
        <end position="250"/>
    </location>
</feature>
<dbReference type="Pfam" id="PF01545">
    <property type="entry name" value="Cation_efflux"/>
    <property type="match status" value="1"/>
</dbReference>
<sequence length="355" mass="37269">MTTRDCDHGAPGGTGTPEPARGPVAGSGDHDHAAHAGHGHGGGSHAGHSHGVAADADRRYLTAALVLIGAFIVVEVTVGILAGSLALITDAGHMVTDAFAIGLALVAMRLAARPARGRWTYGFKRAEILSAQVNGITFLVLAVWFTYEAVRRLIAPPDVEGGLVIVTAAVGIVINVIAAWLISKANRSSLNVEGAYQHILNDLWAFIATLVSGIVVLTTGFARADAIASLIVAGLMLKSGITLVGESWRIFLEAAPAGIDPDAVGADLASVEGVTEIHDLHIWTITSGFPALSAHVLVEPGDDCHRVRDRLQERLRERYAITHTTLQVDHADPPVLSIGARRAHCEDPHGAVHTR</sequence>
<organism evidence="12 13">
    <name type="scientific">Embleya scabrispora</name>
    <dbReference type="NCBI Taxonomy" id="159449"/>
    <lineage>
        <taxon>Bacteria</taxon>
        <taxon>Bacillati</taxon>
        <taxon>Actinomycetota</taxon>
        <taxon>Actinomycetes</taxon>
        <taxon>Kitasatosporales</taxon>
        <taxon>Streptomycetaceae</taxon>
        <taxon>Embleya</taxon>
    </lineage>
</organism>
<dbReference type="PANTHER" id="PTHR11562:SF17">
    <property type="entry name" value="RE54080P-RELATED"/>
    <property type="match status" value="1"/>
</dbReference>
<evidence type="ECO:0000256" key="9">
    <source>
        <dbReference type="SAM" id="Phobius"/>
    </source>
</evidence>
<feature type="transmembrane region" description="Helical" evidence="9">
    <location>
        <begin position="64"/>
        <end position="88"/>
    </location>
</feature>
<comment type="subcellular location">
    <subcellularLocation>
        <location evidence="1">Membrane</location>
        <topology evidence="1">Multi-pass membrane protein</topology>
    </subcellularLocation>
</comment>
<comment type="caution">
    <text evidence="12">The sequence shown here is derived from an EMBL/GenBank/DDBJ whole genome shotgun (WGS) entry which is preliminary data.</text>
</comment>
<dbReference type="InterPro" id="IPR036837">
    <property type="entry name" value="Cation_efflux_CTD_sf"/>
</dbReference>
<dbReference type="InterPro" id="IPR027469">
    <property type="entry name" value="Cation_efflux_TMD_sf"/>
</dbReference>
<evidence type="ECO:0000259" key="11">
    <source>
        <dbReference type="Pfam" id="PF16916"/>
    </source>
</evidence>
<dbReference type="InterPro" id="IPR027470">
    <property type="entry name" value="Cation_efflux_CTD"/>
</dbReference>
<feature type="region of interest" description="Disordered" evidence="8">
    <location>
        <begin position="1"/>
        <end position="50"/>
    </location>
</feature>
<evidence type="ECO:0000256" key="1">
    <source>
        <dbReference type="ARBA" id="ARBA00004141"/>
    </source>
</evidence>
<keyword evidence="7 9" id="KW-0472">Membrane</keyword>
<evidence type="ECO:0000256" key="3">
    <source>
        <dbReference type="ARBA" id="ARBA00022448"/>
    </source>
</evidence>
<evidence type="ECO:0000313" key="12">
    <source>
        <dbReference type="EMBL" id="OPC79762.1"/>
    </source>
</evidence>
<dbReference type="NCBIfam" id="TIGR01297">
    <property type="entry name" value="CDF"/>
    <property type="match status" value="1"/>
</dbReference>
<evidence type="ECO:0000256" key="5">
    <source>
        <dbReference type="ARBA" id="ARBA00022989"/>
    </source>
</evidence>
<keyword evidence="6" id="KW-0406">Ion transport</keyword>
<dbReference type="GO" id="GO:0005886">
    <property type="term" value="C:plasma membrane"/>
    <property type="evidence" value="ECO:0007669"/>
    <property type="project" value="TreeGrafter"/>
</dbReference>
<feature type="transmembrane region" description="Helical" evidence="9">
    <location>
        <begin position="203"/>
        <end position="221"/>
    </location>
</feature>
<dbReference type="SUPFAM" id="SSF161111">
    <property type="entry name" value="Cation efflux protein transmembrane domain-like"/>
    <property type="match status" value="1"/>
</dbReference>
<protein>
    <submittedName>
        <fullName evidence="12">Cation transporter</fullName>
    </submittedName>
</protein>
<dbReference type="InterPro" id="IPR050681">
    <property type="entry name" value="CDF/SLC30A"/>
</dbReference>
<dbReference type="OrthoDB" id="9809646at2"/>
<evidence type="ECO:0000259" key="10">
    <source>
        <dbReference type="Pfam" id="PF01545"/>
    </source>
</evidence>
<keyword evidence="5 9" id="KW-1133">Transmembrane helix</keyword>
<evidence type="ECO:0000256" key="2">
    <source>
        <dbReference type="ARBA" id="ARBA00008873"/>
    </source>
</evidence>
<evidence type="ECO:0000256" key="6">
    <source>
        <dbReference type="ARBA" id="ARBA00023065"/>
    </source>
</evidence>
<feature type="domain" description="Cation efflux protein cytoplasmic" evidence="11">
    <location>
        <begin position="259"/>
        <end position="330"/>
    </location>
</feature>
<accession>A0A1T3NSV7</accession>
<gene>
    <name evidence="12" type="ORF">B4N89_01305</name>
</gene>
<dbReference type="STRING" id="159449.B4N89_01305"/>
<evidence type="ECO:0000256" key="8">
    <source>
        <dbReference type="SAM" id="MobiDB-lite"/>
    </source>
</evidence>
<evidence type="ECO:0000313" key="13">
    <source>
        <dbReference type="Proteomes" id="UP000190037"/>
    </source>
</evidence>
<name>A0A1T3NSV7_9ACTN</name>
<dbReference type="Gene3D" id="1.20.1510.10">
    <property type="entry name" value="Cation efflux protein transmembrane domain"/>
    <property type="match status" value="1"/>
</dbReference>
<keyword evidence="3" id="KW-0813">Transport</keyword>
<dbReference type="SUPFAM" id="SSF160240">
    <property type="entry name" value="Cation efflux protein cytoplasmic domain-like"/>
    <property type="match status" value="1"/>
</dbReference>
<dbReference type="AlphaFoldDB" id="A0A1T3NSV7"/>
<feature type="transmembrane region" description="Helical" evidence="9">
    <location>
        <begin position="94"/>
        <end position="112"/>
    </location>
</feature>
<dbReference type="InterPro" id="IPR058533">
    <property type="entry name" value="Cation_efflux_TM"/>
</dbReference>
<comment type="similarity">
    <text evidence="2">Belongs to the cation diffusion facilitator (CDF) transporter (TC 2.A.4) family. SLC30A subfamily.</text>
</comment>
<dbReference type="InterPro" id="IPR002524">
    <property type="entry name" value="Cation_efflux"/>
</dbReference>
<dbReference type="RefSeq" id="WP_078974030.1">
    <property type="nucleotide sequence ID" value="NZ_MWQN01000001.1"/>
</dbReference>
<dbReference type="EMBL" id="MWQN01000001">
    <property type="protein sequence ID" value="OPC79762.1"/>
    <property type="molecule type" value="Genomic_DNA"/>
</dbReference>
<feature type="transmembrane region" description="Helical" evidence="9">
    <location>
        <begin position="133"/>
        <end position="150"/>
    </location>
</feature>
<keyword evidence="4 9" id="KW-0812">Transmembrane</keyword>
<reference evidence="12 13" key="1">
    <citation type="submission" date="2017-03" db="EMBL/GenBank/DDBJ databases">
        <title>Draft genome sequence of Streptomyces scabrisporus NF3, endophyte isolated from Amphipterygium adstringens.</title>
        <authorList>
            <person name="Vazquez M."/>
            <person name="Ceapa C.D."/>
            <person name="Rodriguez Luna D."/>
            <person name="Sanchez Esquivel S."/>
        </authorList>
    </citation>
    <scope>NUCLEOTIDE SEQUENCE [LARGE SCALE GENOMIC DNA]</scope>
    <source>
        <strain evidence="12 13">NF3</strain>
    </source>
</reference>
<keyword evidence="13" id="KW-1185">Reference proteome</keyword>
<dbReference type="PANTHER" id="PTHR11562">
    <property type="entry name" value="CATION EFFLUX PROTEIN/ ZINC TRANSPORTER"/>
    <property type="match status" value="1"/>
</dbReference>
<dbReference type="Proteomes" id="UP000190037">
    <property type="component" value="Unassembled WGS sequence"/>
</dbReference>
<dbReference type="GO" id="GO:0005385">
    <property type="term" value="F:zinc ion transmembrane transporter activity"/>
    <property type="evidence" value="ECO:0007669"/>
    <property type="project" value="TreeGrafter"/>
</dbReference>
<feature type="transmembrane region" description="Helical" evidence="9">
    <location>
        <begin position="162"/>
        <end position="182"/>
    </location>
</feature>
<evidence type="ECO:0000256" key="7">
    <source>
        <dbReference type="ARBA" id="ARBA00023136"/>
    </source>
</evidence>
<dbReference type="Pfam" id="PF16916">
    <property type="entry name" value="ZT_dimer"/>
    <property type="match status" value="1"/>
</dbReference>
<feature type="compositionally biased region" description="Low complexity" evidence="8">
    <location>
        <begin position="16"/>
        <end position="27"/>
    </location>
</feature>